<protein>
    <submittedName>
        <fullName evidence="1">Uncharacterized protein</fullName>
    </submittedName>
</protein>
<gene>
    <name evidence="1" type="ORF">PCO31010_00502</name>
</gene>
<organism evidence="1 2">
    <name type="scientific">Pandoraea commovens</name>
    <dbReference type="NCBI Taxonomy" id="2508289"/>
    <lineage>
        <taxon>Bacteria</taxon>
        <taxon>Pseudomonadati</taxon>
        <taxon>Pseudomonadota</taxon>
        <taxon>Betaproteobacteria</taxon>
        <taxon>Burkholderiales</taxon>
        <taxon>Burkholderiaceae</taxon>
        <taxon>Pandoraea</taxon>
    </lineage>
</organism>
<dbReference type="RefSeq" id="WP_174984234.1">
    <property type="nucleotide sequence ID" value="NZ_CABPSA010000001.1"/>
</dbReference>
<reference evidence="1 2" key="1">
    <citation type="submission" date="2019-08" db="EMBL/GenBank/DDBJ databases">
        <authorList>
            <person name="Peeters C."/>
        </authorList>
    </citation>
    <scope>NUCLEOTIDE SEQUENCE [LARGE SCALE GENOMIC DNA]</scope>
    <source>
        <strain evidence="1 2">LMG 31010</strain>
    </source>
</reference>
<evidence type="ECO:0000313" key="1">
    <source>
        <dbReference type="EMBL" id="VVD68849.1"/>
    </source>
</evidence>
<name>A0A5E4S477_9BURK</name>
<dbReference type="Proteomes" id="UP000343335">
    <property type="component" value="Unassembled WGS sequence"/>
</dbReference>
<dbReference type="EMBL" id="CABPSA010000001">
    <property type="protein sequence ID" value="VVD68849.1"/>
    <property type="molecule type" value="Genomic_DNA"/>
</dbReference>
<dbReference type="AlphaFoldDB" id="A0A5E4S477"/>
<accession>A0A5E4S477</accession>
<proteinExistence type="predicted"/>
<sequence length="108" mass="12105">MAGFLFEFLVIAIDTLCALVRTYAGFLASLDVTLDPVSVGLVSALCVGQSLIRRNALPVSAPDQIGREVRRDWCEYCEDDEDHANERLDVRKFNIHFVQLPKPQPART</sequence>
<evidence type="ECO:0000313" key="2">
    <source>
        <dbReference type="Proteomes" id="UP000343335"/>
    </source>
</evidence>